<evidence type="ECO:0000313" key="5">
    <source>
        <dbReference type="EMBL" id="CAF4422756.1"/>
    </source>
</evidence>
<dbReference type="EMBL" id="CAJNOK010033717">
    <property type="protein sequence ID" value="CAF1497204.1"/>
    <property type="molecule type" value="Genomic_DNA"/>
</dbReference>
<dbReference type="EMBL" id="CAJOBC010094152">
    <property type="protein sequence ID" value="CAF4422756.1"/>
    <property type="molecule type" value="Genomic_DNA"/>
</dbReference>
<dbReference type="Proteomes" id="UP000677228">
    <property type="component" value="Unassembled WGS sequence"/>
</dbReference>
<keyword evidence="1" id="KW-1133">Transmembrane helix</keyword>
<keyword evidence="1" id="KW-0472">Membrane</keyword>
<dbReference type="Proteomes" id="UP000682733">
    <property type="component" value="Unassembled WGS sequence"/>
</dbReference>
<dbReference type="EMBL" id="CAJOBA010055718">
    <property type="protein sequence ID" value="CAF4286115.1"/>
    <property type="molecule type" value="Genomic_DNA"/>
</dbReference>
<feature type="transmembrane region" description="Helical" evidence="1">
    <location>
        <begin position="142"/>
        <end position="163"/>
    </location>
</feature>
<comment type="caution">
    <text evidence="3">The sequence shown here is derived from an EMBL/GenBank/DDBJ whole genome shotgun (WGS) entry which is preliminary data.</text>
</comment>
<organism evidence="3 6">
    <name type="scientific">Didymodactylos carnosus</name>
    <dbReference type="NCBI Taxonomy" id="1234261"/>
    <lineage>
        <taxon>Eukaryota</taxon>
        <taxon>Metazoa</taxon>
        <taxon>Spiralia</taxon>
        <taxon>Gnathifera</taxon>
        <taxon>Rotifera</taxon>
        <taxon>Eurotatoria</taxon>
        <taxon>Bdelloidea</taxon>
        <taxon>Philodinida</taxon>
        <taxon>Philodinidae</taxon>
        <taxon>Didymodactylos</taxon>
    </lineage>
</organism>
<sequence>MYGRPVPAAIPVAAQPASQNRGLFGLGGLGLCCLLLFGGLLFASAIVIGVIPAYLPTTRVRTQRVFQTEPVYLTVQVNNTANDNGQIPSQNFDGLARAIEDSRGLQRGTVTVTASGFNTPATGRKKRNIFALRRRKRANGQFLYLTIQFNLITCTFCFGPSFIQSLVGTLFTSTITTCNGQTLTSQLTILNADSTIPAAFAAISAGSVCVAAFPSIATSTQPPVTRIMG</sequence>
<evidence type="ECO:0000313" key="6">
    <source>
        <dbReference type="Proteomes" id="UP000663829"/>
    </source>
</evidence>
<name>A0A815XT26_9BILA</name>
<feature type="transmembrane region" description="Helical" evidence="1">
    <location>
        <begin position="28"/>
        <end position="55"/>
    </location>
</feature>
<feature type="transmembrane region" description="Helical" evidence="1">
    <location>
        <begin position="196"/>
        <end position="217"/>
    </location>
</feature>
<protein>
    <submittedName>
        <fullName evidence="3">Uncharacterized protein</fullName>
    </submittedName>
</protein>
<gene>
    <name evidence="3" type="ORF">GPM918_LOCUS39779</name>
    <name evidence="2" type="ORF">OVA965_LOCUS36774</name>
    <name evidence="5" type="ORF">SRO942_LOCUS40680</name>
    <name evidence="4" type="ORF">TMI583_LOCUS37807</name>
</gene>
<evidence type="ECO:0000313" key="3">
    <source>
        <dbReference type="EMBL" id="CAF1561257.1"/>
    </source>
</evidence>
<evidence type="ECO:0000256" key="1">
    <source>
        <dbReference type="SAM" id="Phobius"/>
    </source>
</evidence>
<dbReference type="AlphaFoldDB" id="A0A815XT26"/>
<evidence type="ECO:0000313" key="2">
    <source>
        <dbReference type="EMBL" id="CAF1497204.1"/>
    </source>
</evidence>
<evidence type="ECO:0000313" key="4">
    <source>
        <dbReference type="EMBL" id="CAF4286115.1"/>
    </source>
</evidence>
<dbReference type="Proteomes" id="UP000663829">
    <property type="component" value="Unassembled WGS sequence"/>
</dbReference>
<reference evidence="3" key="1">
    <citation type="submission" date="2021-02" db="EMBL/GenBank/DDBJ databases">
        <authorList>
            <person name="Nowell W R."/>
        </authorList>
    </citation>
    <scope>NUCLEOTIDE SEQUENCE</scope>
</reference>
<dbReference type="EMBL" id="CAJNOQ010028399">
    <property type="protein sequence ID" value="CAF1561257.1"/>
    <property type="molecule type" value="Genomic_DNA"/>
</dbReference>
<proteinExistence type="predicted"/>
<keyword evidence="6" id="KW-1185">Reference proteome</keyword>
<accession>A0A815XT26</accession>
<keyword evidence="1" id="KW-0812">Transmembrane</keyword>
<dbReference type="Proteomes" id="UP000681722">
    <property type="component" value="Unassembled WGS sequence"/>
</dbReference>